<accession>A0A8J2L990</accession>
<gene>
    <name evidence="1" type="ORF">AFUS01_LOCUS37655</name>
</gene>
<protein>
    <submittedName>
        <fullName evidence="1">Uncharacterized protein</fullName>
    </submittedName>
</protein>
<reference evidence="1" key="1">
    <citation type="submission" date="2021-06" db="EMBL/GenBank/DDBJ databases">
        <authorList>
            <person name="Hodson N. C."/>
            <person name="Mongue J. A."/>
            <person name="Jaron S. K."/>
        </authorList>
    </citation>
    <scope>NUCLEOTIDE SEQUENCE</scope>
</reference>
<sequence>MRLLASLPFGLSWTSDSWQPMNCVCCLLLQIQIQAPQLELVQNMSKAAILAKSANPETFVTLTWSSIWFSEPS</sequence>
<name>A0A8J2L990_9HEXA</name>
<evidence type="ECO:0000313" key="2">
    <source>
        <dbReference type="Proteomes" id="UP000708208"/>
    </source>
</evidence>
<dbReference type="AlphaFoldDB" id="A0A8J2L990"/>
<comment type="caution">
    <text evidence="1">The sequence shown here is derived from an EMBL/GenBank/DDBJ whole genome shotgun (WGS) entry which is preliminary data.</text>
</comment>
<proteinExistence type="predicted"/>
<evidence type="ECO:0000313" key="1">
    <source>
        <dbReference type="EMBL" id="CAG7827680.1"/>
    </source>
</evidence>
<keyword evidence="2" id="KW-1185">Reference proteome</keyword>
<dbReference type="EMBL" id="CAJVCH010544507">
    <property type="protein sequence ID" value="CAG7827680.1"/>
    <property type="molecule type" value="Genomic_DNA"/>
</dbReference>
<organism evidence="1 2">
    <name type="scientific">Allacma fusca</name>
    <dbReference type="NCBI Taxonomy" id="39272"/>
    <lineage>
        <taxon>Eukaryota</taxon>
        <taxon>Metazoa</taxon>
        <taxon>Ecdysozoa</taxon>
        <taxon>Arthropoda</taxon>
        <taxon>Hexapoda</taxon>
        <taxon>Collembola</taxon>
        <taxon>Symphypleona</taxon>
        <taxon>Sminthuridae</taxon>
        <taxon>Allacma</taxon>
    </lineage>
</organism>
<dbReference type="Proteomes" id="UP000708208">
    <property type="component" value="Unassembled WGS sequence"/>
</dbReference>